<dbReference type="InterPro" id="IPR047155">
    <property type="entry name" value="COMMD4/6/7/8"/>
</dbReference>
<dbReference type="STRING" id="244447.ENSCSEP00000004522"/>
<reference evidence="2 3" key="1">
    <citation type="journal article" date="2014" name="Nat. Genet.">
        <title>Whole-genome sequence of a flatfish provides insights into ZW sex chromosome evolution and adaptation to a benthic lifestyle.</title>
        <authorList>
            <person name="Chen S."/>
            <person name="Zhang G."/>
            <person name="Shao C."/>
            <person name="Huang Q."/>
            <person name="Liu G."/>
            <person name="Zhang P."/>
            <person name="Song W."/>
            <person name="An N."/>
            <person name="Chalopin D."/>
            <person name="Volff J.N."/>
            <person name="Hong Y."/>
            <person name="Li Q."/>
            <person name="Sha Z."/>
            <person name="Zhou H."/>
            <person name="Xie M."/>
            <person name="Yu Q."/>
            <person name="Liu Y."/>
            <person name="Xiang H."/>
            <person name="Wang N."/>
            <person name="Wu K."/>
            <person name="Yang C."/>
            <person name="Zhou Q."/>
            <person name="Liao X."/>
            <person name="Yang L."/>
            <person name="Hu Q."/>
            <person name="Zhang J."/>
            <person name="Meng L."/>
            <person name="Jin L."/>
            <person name="Tian Y."/>
            <person name="Lian J."/>
            <person name="Yang J."/>
            <person name="Miao G."/>
            <person name="Liu S."/>
            <person name="Liang Z."/>
            <person name="Yan F."/>
            <person name="Li Y."/>
            <person name="Sun B."/>
            <person name="Zhang H."/>
            <person name="Zhang J."/>
            <person name="Zhu Y."/>
            <person name="Du M."/>
            <person name="Zhao Y."/>
            <person name="Schartl M."/>
            <person name="Tang Q."/>
            <person name="Wang J."/>
        </authorList>
    </citation>
    <scope>NUCLEOTIDE SEQUENCE</scope>
</reference>
<name>A0A3P8UQ77_CYNSE</name>
<dbReference type="PANTHER" id="PTHR16231:SF0">
    <property type="entry name" value="COMM DOMAIN-CONTAINING PROTEIN 8"/>
    <property type="match status" value="1"/>
</dbReference>
<keyword evidence="3" id="KW-1185">Reference proteome</keyword>
<dbReference type="PROSITE" id="PS51269">
    <property type="entry name" value="COMM"/>
    <property type="match status" value="1"/>
</dbReference>
<feature type="domain" description="COMM" evidence="1">
    <location>
        <begin position="109"/>
        <end position="175"/>
    </location>
</feature>
<dbReference type="PANTHER" id="PTHR16231">
    <property type="entry name" value="COMM DOMAIN-CONTAINING PROTEIN 4-8 FAMILY MEMBER"/>
    <property type="match status" value="1"/>
</dbReference>
<dbReference type="AlphaFoldDB" id="A0A3P8UQ77"/>
<dbReference type="InParanoid" id="A0A3P8UQ77"/>
<reference evidence="2" key="2">
    <citation type="submission" date="2025-08" db="UniProtKB">
        <authorList>
            <consortium name="Ensembl"/>
        </authorList>
    </citation>
    <scope>IDENTIFICATION</scope>
</reference>
<evidence type="ECO:0000259" key="1">
    <source>
        <dbReference type="PROSITE" id="PS51269"/>
    </source>
</evidence>
<reference evidence="2" key="3">
    <citation type="submission" date="2025-09" db="UniProtKB">
        <authorList>
            <consortium name="Ensembl"/>
        </authorList>
    </citation>
    <scope>IDENTIFICATION</scope>
</reference>
<proteinExistence type="predicted"/>
<dbReference type="InterPro" id="IPR017920">
    <property type="entry name" value="COMM"/>
</dbReference>
<dbReference type="Pfam" id="PF22838">
    <property type="entry name" value="COMMD8_HN"/>
    <property type="match status" value="1"/>
</dbReference>
<dbReference type="Ensembl" id="ENSCSET00000004578.1">
    <property type="protein sequence ID" value="ENSCSEP00000004522.1"/>
    <property type="gene ID" value="ENSCSEG00000002927.1"/>
</dbReference>
<dbReference type="OMA" id="MECVSIR"/>
<evidence type="ECO:0000313" key="3">
    <source>
        <dbReference type="Proteomes" id="UP000265120"/>
    </source>
</evidence>
<accession>A0A3P8UQ77</accession>
<dbReference type="GeneTree" id="ENSGT00390000018121"/>
<evidence type="ECO:0000313" key="2">
    <source>
        <dbReference type="Ensembl" id="ENSCSEP00000004522.1"/>
    </source>
</evidence>
<organism evidence="2 3">
    <name type="scientific">Cynoglossus semilaevis</name>
    <name type="common">Tongue sole</name>
    <dbReference type="NCBI Taxonomy" id="244447"/>
    <lineage>
        <taxon>Eukaryota</taxon>
        <taxon>Metazoa</taxon>
        <taxon>Chordata</taxon>
        <taxon>Craniata</taxon>
        <taxon>Vertebrata</taxon>
        <taxon>Euteleostomi</taxon>
        <taxon>Actinopterygii</taxon>
        <taxon>Neopterygii</taxon>
        <taxon>Teleostei</taxon>
        <taxon>Neoteleostei</taxon>
        <taxon>Acanthomorphata</taxon>
        <taxon>Carangaria</taxon>
        <taxon>Pleuronectiformes</taxon>
        <taxon>Pleuronectoidei</taxon>
        <taxon>Cynoglossidae</taxon>
        <taxon>Cynoglossinae</taxon>
        <taxon>Cynoglossus</taxon>
    </lineage>
</organism>
<dbReference type="InterPro" id="IPR055184">
    <property type="entry name" value="COMMD8_HN"/>
</dbReference>
<protein>
    <submittedName>
        <fullName evidence="2">COMM domain containing 8</fullName>
    </submittedName>
</protein>
<sequence>MAAVLNRLPGSDCVKFCHRAVDELCGSKSSCRSDTADTLSLSESLNVLDSLKAFYTLAVVNNYSDEEVLAGMTDLDHSHTKALLNVLRSRKAEIHAALLEKTNCISSTSLQDFDWQLKLALSSDNISSLQTPLVSLNLNVKRNGHVTPVAIEMNREELNTLISSLEAANKVENYY</sequence>
<dbReference type="Proteomes" id="UP000265120">
    <property type="component" value="Chromosome 1"/>
</dbReference>
<dbReference type="Pfam" id="PF07258">
    <property type="entry name" value="COMM_domain"/>
    <property type="match status" value="1"/>
</dbReference>